<reference evidence="2" key="1">
    <citation type="journal article" date="2021" name="Virus">
        <title>The discovery, distribution and diversity of DNA viruses associated with Drosophila melanogaster in Europe.</title>
        <authorList>
            <person name="Wallace M.A."/>
            <person name="Coffman K.A."/>
            <person name="Gilbert C."/>
            <person name="Ravindran S."/>
            <person name="Albery G.F."/>
            <person name="Abbott J."/>
            <person name="Argyridou E."/>
            <person name="Bellosta P."/>
            <person name="Betancourt A.J."/>
            <person name="Colinet H."/>
            <person name="Eric K."/>
            <person name="Glaser-Schmitt A."/>
            <person name="Grath S."/>
            <person name="Jelic M."/>
            <person name="Kankare M."/>
            <person name="Kozeretska I."/>
            <person name="Loeschcke V."/>
            <person name="Montchamp-Moreau C."/>
            <person name="Ometto L."/>
            <person name="Onder B.S."/>
            <person name="Orengo D.J."/>
            <person name="Parsch J."/>
            <person name="Pascual M."/>
            <person name="Patenkovic A."/>
            <person name="Puerma E."/>
            <person name="Ritchie M.G."/>
            <person name="Rota-Stabelli O."/>
            <person name="Schou M.F."/>
            <person name="Serga S.V."/>
            <person name="Stamenkovic-Radak M."/>
            <person name="Tanaskovic M."/>
            <person name="Veselinovic M.S."/>
            <person name="Vieira J."/>
            <person name="Vieira C.P."/>
            <person name="Kapun M."/>
            <person name="Flatt T."/>
            <person name="Gonzalez J."/>
            <person name="Staubach F."/>
            <person name="Obbard D.J."/>
        </authorList>
    </citation>
    <scope>NUCLEOTIDE SEQUENCE</scope>
    <source>
        <strain evidence="2">Filamentous_ES_Gim_15_30_pool</strain>
    </source>
</reference>
<evidence type="ECO:0000256" key="1">
    <source>
        <dbReference type="SAM" id="MobiDB-lite"/>
    </source>
</evidence>
<proteinExistence type="predicted"/>
<name>A0A6M9U009_9VIRU</name>
<protein>
    <submittedName>
        <fullName evidence="2">Putative ORF20</fullName>
    </submittedName>
</protein>
<evidence type="ECO:0000313" key="2">
    <source>
        <dbReference type="EMBL" id="QKN22497.1"/>
    </source>
</evidence>
<feature type="compositionally biased region" description="Acidic residues" evidence="1">
    <location>
        <begin position="17"/>
        <end position="31"/>
    </location>
</feature>
<organism evidence="2">
    <name type="scientific">Drosophila-associated filamentous virus</name>
    <dbReference type="NCBI Taxonomy" id="2743186"/>
    <lineage>
        <taxon>Viruses</taxon>
    </lineage>
</organism>
<accession>A0A6M9U009</accession>
<sequence length="399" mass="45729">MNQSQNVEQRRFAGDDNVGDDNDFMDMNENGDENGPCDLHDSVIVSCHSFGKPPDFCNNSNGTVLNPPECILANCKKESGGIIECGGISYNKREMIDQNIPYFISGAFCEFHNQLFKKSTIACLKVGDEWKALNVPSITIKDTRAMFPVLSLQPLNSSPKVFYEMITDSSLLYHGEKCKDDIHVLCTLLSVGTTAMTSGPAMSQVRENYFTRLWMDNASKWSRVYSDVMKKYEHDYVHLYFSNNYLKKNKNLKFLQRVKENSTFETYLQYTIYKTPITMFPMFDILNIKSFLPSITRNETNVTSVLHNIQIIDGNFVYGTGNGVKSSFPFAGDDQYMSIEHRDPKFRKIINERKFFHNIEPLKLDSIAEKSSPLSIFPKHENKFNSVMHPNELNNRSFL</sequence>
<feature type="region of interest" description="Disordered" evidence="1">
    <location>
        <begin position="1"/>
        <end position="31"/>
    </location>
</feature>
<dbReference type="EMBL" id="MT496836">
    <property type="protein sequence ID" value="QKN22497.1"/>
    <property type="molecule type" value="Genomic_DNA"/>
</dbReference>